<dbReference type="AlphaFoldDB" id="Q6ALG6"/>
<organism evidence="2 3">
    <name type="scientific">Desulfotalea psychrophila (strain LSv54 / DSM 12343)</name>
    <dbReference type="NCBI Taxonomy" id="177439"/>
    <lineage>
        <taxon>Bacteria</taxon>
        <taxon>Pseudomonadati</taxon>
        <taxon>Thermodesulfobacteriota</taxon>
        <taxon>Desulfobulbia</taxon>
        <taxon>Desulfobulbales</taxon>
        <taxon>Desulfocapsaceae</taxon>
        <taxon>Desulfotalea</taxon>
    </lineage>
</organism>
<dbReference type="HOGENOM" id="CLU_1812695_0_0_7"/>
<dbReference type="STRING" id="177439.DP2080"/>
<evidence type="ECO:0000313" key="2">
    <source>
        <dbReference type="EMBL" id="CAG36809.1"/>
    </source>
</evidence>
<name>Q6ALG6_DESPS</name>
<feature type="region of interest" description="Disordered" evidence="1">
    <location>
        <begin position="115"/>
        <end position="142"/>
    </location>
</feature>
<evidence type="ECO:0000313" key="3">
    <source>
        <dbReference type="Proteomes" id="UP000000602"/>
    </source>
</evidence>
<dbReference type="Proteomes" id="UP000000602">
    <property type="component" value="Chromosome"/>
</dbReference>
<evidence type="ECO:0000256" key="1">
    <source>
        <dbReference type="SAM" id="MobiDB-lite"/>
    </source>
</evidence>
<keyword evidence="3" id="KW-1185">Reference proteome</keyword>
<sequence>MKKVKGFFVIVIKQFDTTMFGADYHYTPWCIAFDKYCRFEHIEKMMKFNTYAEAERYAKEADVDTTHDRMLEIAYLTTPNAADDANNDTQLCNWLQVRGEEDALNYDIKQAQGIHTRQKPKEEVADWDTTKFSSLHKGSEPL</sequence>
<gene>
    <name evidence="2" type="ordered locus">DP2080</name>
</gene>
<dbReference type="EMBL" id="CR522870">
    <property type="protein sequence ID" value="CAG36809.1"/>
    <property type="molecule type" value="Genomic_DNA"/>
</dbReference>
<dbReference type="RefSeq" id="WP_011189321.1">
    <property type="nucleotide sequence ID" value="NC_006138.1"/>
</dbReference>
<proteinExistence type="predicted"/>
<reference evidence="3" key="1">
    <citation type="journal article" date="2004" name="Environ. Microbiol.">
        <title>The genome of Desulfotalea psychrophila, a sulfate-reducing bacterium from permanently cold Arctic sediments.</title>
        <authorList>
            <person name="Rabus R."/>
            <person name="Ruepp A."/>
            <person name="Frickey T."/>
            <person name="Rattei T."/>
            <person name="Fartmann B."/>
            <person name="Stark M."/>
            <person name="Bauer M."/>
            <person name="Zibat A."/>
            <person name="Lombardot T."/>
            <person name="Becker I."/>
            <person name="Amann J."/>
            <person name="Gellner K."/>
            <person name="Teeling H."/>
            <person name="Leuschner W.D."/>
            <person name="Gloeckner F.-O."/>
            <person name="Lupas A.N."/>
            <person name="Amann R."/>
            <person name="Klenk H.-P."/>
        </authorList>
    </citation>
    <scope>NUCLEOTIDE SEQUENCE [LARGE SCALE GENOMIC DNA]</scope>
    <source>
        <strain evidence="3">DSM 12343 / LSv54</strain>
    </source>
</reference>
<accession>Q6ALG6</accession>
<dbReference type="KEGG" id="dps:DP2080"/>
<protein>
    <submittedName>
        <fullName evidence="2">Uncharacterized protein</fullName>
    </submittedName>
</protein>